<keyword evidence="4" id="KW-1185">Reference proteome</keyword>
<dbReference type="Proteomes" id="UP000520814">
    <property type="component" value="Unassembled WGS sequence"/>
</dbReference>
<feature type="compositionally biased region" description="Pro residues" evidence="1">
    <location>
        <begin position="154"/>
        <end position="164"/>
    </location>
</feature>
<feature type="domain" description="WGR" evidence="2">
    <location>
        <begin position="1"/>
        <end position="97"/>
    </location>
</feature>
<dbReference type="EMBL" id="JACHGW010000010">
    <property type="protein sequence ID" value="MBB6053932.1"/>
    <property type="molecule type" value="Genomic_DNA"/>
</dbReference>
<reference evidence="3 4" key="1">
    <citation type="submission" date="2020-08" db="EMBL/GenBank/DDBJ databases">
        <title>Genomic Encyclopedia of Type Strains, Phase IV (KMG-IV): sequencing the most valuable type-strain genomes for metagenomic binning, comparative biology and taxonomic classification.</title>
        <authorList>
            <person name="Goeker M."/>
        </authorList>
    </citation>
    <scope>NUCLEOTIDE SEQUENCE [LARGE SCALE GENOMIC DNA]</scope>
    <source>
        <strain evidence="3 4">DSM 23562</strain>
    </source>
</reference>
<feature type="region of interest" description="Disordered" evidence="1">
    <location>
        <begin position="85"/>
        <end position="115"/>
    </location>
</feature>
<comment type="caution">
    <text evidence="3">The sequence shown here is derived from an EMBL/GenBank/DDBJ whole genome shotgun (WGS) entry which is preliminary data.</text>
</comment>
<evidence type="ECO:0000313" key="3">
    <source>
        <dbReference type="EMBL" id="MBB6053932.1"/>
    </source>
</evidence>
<evidence type="ECO:0000256" key="1">
    <source>
        <dbReference type="SAM" id="MobiDB-lite"/>
    </source>
</evidence>
<dbReference type="CDD" id="cd07996">
    <property type="entry name" value="WGR_MMR_like"/>
    <property type="match status" value="1"/>
</dbReference>
<feature type="compositionally biased region" description="Basic and acidic residues" evidence="1">
    <location>
        <begin position="1"/>
        <end position="12"/>
    </location>
</feature>
<gene>
    <name evidence="3" type="ORF">HNQ39_005779</name>
</gene>
<dbReference type="SUPFAM" id="SSF142921">
    <property type="entry name" value="WGR domain-like"/>
    <property type="match status" value="1"/>
</dbReference>
<evidence type="ECO:0000313" key="4">
    <source>
        <dbReference type="Proteomes" id="UP000520814"/>
    </source>
</evidence>
<dbReference type="InterPro" id="IPR008893">
    <property type="entry name" value="WGR_domain"/>
</dbReference>
<dbReference type="AlphaFoldDB" id="A0A7W9SW35"/>
<dbReference type="InterPro" id="IPR049809">
    <property type="entry name" value="YehF/YfeS-like_WGR"/>
</dbReference>
<sequence>MPEATSREKEATSPDPNPSPERIFLCTEGDASKFWRVKVAGSIQKVRYGRIGTEGHELVKTFEGPVAAGKATQKLIAEKLGKGYREVSENEATAAHEAERSDAGTAHVKPKSRRSGKALVVGLQQLTLSFDEARDETEMQMQMQPIPQVSLSTPKPPPALALEF</sequence>
<feature type="region of interest" description="Disordered" evidence="1">
    <location>
        <begin position="135"/>
        <end position="164"/>
    </location>
</feature>
<dbReference type="RefSeq" id="WP_184204019.1">
    <property type="nucleotide sequence ID" value="NZ_JACHGW010000010.1"/>
</dbReference>
<dbReference type="PROSITE" id="PS51977">
    <property type="entry name" value="WGR"/>
    <property type="match status" value="1"/>
</dbReference>
<feature type="region of interest" description="Disordered" evidence="1">
    <location>
        <begin position="1"/>
        <end position="24"/>
    </location>
</feature>
<dbReference type="SMART" id="SM00773">
    <property type="entry name" value="WGR"/>
    <property type="match status" value="1"/>
</dbReference>
<protein>
    <submittedName>
        <fullName evidence="3">Putative DNA-binding WGR domain protein</fullName>
    </submittedName>
</protein>
<name>A0A7W9SW35_ARMRO</name>
<evidence type="ECO:0000259" key="2">
    <source>
        <dbReference type="PROSITE" id="PS51977"/>
    </source>
</evidence>
<dbReference type="InterPro" id="IPR036930">
    <property type="entry name" value="WGR_dom_sf"/>
</dbReference>
<dbReference type="GO" id="GO:0003677">
    <property type="term" value="F:DNA binding"/>
    <property type="evidence" value="ECO:0007669"/>
    <property type="project" value="UniProtKB-KW"/>
</dbReference>
<organism evidence="3 4">
    <name type="scientific">Armatimonas rosea</name>
    <dbReference type="NCBI Taxonomy" id="685828"/>
    <lineage>
        <taxon>Bacteria</taxon>
        <taxon>Bacillati</taxon>
        <taxon>Armatimonadota</taxon>
        <taxon>Armatimonadia</taxon>
        <taxon>Armatimonadales</taxon>
        <taxon>Armatimonadaceae</taxon>
        <taxon>Armatimonas</taxon>
    </lineage>
</organism>
<dbReference type="Pfam" id="PF05406">
    <property type="entry name" value="WGR"/>
    <property type="match status" value="1"/>
</dbReference>
<keyword evidence="3" id="KW-0238">DNA-binding</keyword>
<proteinExistence type="predicted"/>
<feature type="compositionally biased region" description="Polar residues" evidence="1">
    <location>
        <begin position="139"/>
        <end position="153"/>
    </location>
</feature>
<accession>A0A7W9SW35</accession>
<dbReference type="Gene3D" id="2.20.140.10">
    <property type="entry name" value="WGR domain"/>
    <property type="match status" value="1"/>
</dbReference>
<feature type="compositionally biased region" description="Basic and acidic residues" evidence="1">
    <location>
        <begin position="85"/>
        <end position="102"/>
    </location>
</feature>